<proteinExistence type="predicted"/>
<name>A0A1U7GXM3_9CYAN</name>
<evidence type="ECO:0000313" key="3">
    <source>
        <dbReference type="Proteomes" id="UP000186391"/>
    </source>
</evidence>
<accession>A0A1U7GXM3</accession>
<evidence type="ECO:0000256" key="1">
    <source>
        <dbReference type="SAM" id="Coils"/>
    </source>
</evidence>
<reference evidence="2 3" key="1">
    <citation type="submission" date="2016-11" db="EMBL/GenBank/DDBJ databases">
        <title>Draft Genome Sequences of Nine Cyanobacterial Strains from Diverse Habitats.</title>
        <authorList>
            <person name="Zhu T."/>
            <person name="Hou S."/>
            <person name="Lu X."/>
            <person name="Hess W.R."/>
        </authorList>
    </citation>
    <scope>NUCLEOTIDE SEQUENCE [LARGE SCALE GENOMIC DNA]</scope>
    <source>
        <strain evidence="2 3">NIES-592</strain>
    </source>
</reference>
<gene>
    <name evidence="2" type="ORF">NIES592_15695</name>
</gene>
<dbReference type="RefSeq" id="WP_062247004.1">
    <property type="nucleotide sequence ID" value="NZ_MRCA01000008.1"/>
</dbReference>
<protein>
    <submittedName>
        <fullName evidence="2">Uncharacterized protein</fullName>
    </submittedName>
</protein>
<dbReference type="AlphaFoldDB" id="A0A1U7GXM3"/>
<evidence type="ECO:0000313" key="2">
    <source>
        <dbReference type="EMBL" id="OKH13073.1"/>
    </source>
</evidence>
<comment type="caution">
    <text evidence="2">The sequence shown here is derived from an EMBL/GenBank/DDBJ whole genome shotgun (WGS) entry which is preliminary data.</text>
</comment>
<organism evidence="2 3">
    <name type="scientific">Fischerella major NIES-592</name>
    <dbReference type="NCBI Taxonomy" id="210994"/>
    <lineage>
        <taxon>Bacteria</taxon>
        <taxon>Bacillati</taxon>
        <taxon>Cyanobacteriota</taxon>
        <taxon>Cyanophyceae</taxon>
        <taxon>Nostocales</taxon>
        <taxon>Hapalosiphonaceae</taxon>
        <taxon>Fischerella</taxon>
    </lineage>
</organism>
<feature type="coiled-coil region" evidence="1">
    <location>
        <begin position="286"/>
        <end position="313"/>
    </location>
</feature>
<keyword evidence="1" id="KW-0175">Coiled coil</keyword>
<dbReference type="OrthoDB" id="574575at2"/>
<dbReference type="Proteomes" id="UP000186391">
    <property type="component" value="Unassembled WGS sequence"/>
</dbReference>
<keyword evidence="3" id="KW-1185">Reference proteome</keyword>
<sequence length="422" mass="48684">MTHKISLRQPRNIINALAGCLTFLAAVTAVKSENPNAKTLAWIVAVSSAAIGIVNEASSHFYEDNANNQIEAFIKPKDEKIAELTKEVEIKLGIENRLRLEQSVNKKLLDTVANLKAELEVYQGKAEEEKLFADAVIDKFLFNIKEILNSHIEQCIEKLKKSIDTKLRQIKDERIITRLNKFKSDLDVKSIHYKNLITQIERDENLGFVNDTIEIYSRIHEDLASLKVKFIRTLNISDRLKLYNAVNQEQAKSGLANIRNPKPSYAQVLAKLEESERVAAKNEQYIKNVIAELEKAMERLAQKEEEIKALKRPQYWSTPTRDDQWLANIIIGYFEQLGIILDRAYNDYEQWQATLYFHIDRNRRLITAKDLNEHSQNIEQLGYTLNRPEFKFDSESGLMSVWVQIASDPAQKIIPFIRIARD</sequence>
<dbReference type="EMBL" id="MRCA01000008">
    <property type="protein sequence ID" value="OKH13073.1"/>
    <property type="molecule type" value="Genomic_DNA"/>
</dbReference>